<dbReference type="RefSeq" id="WP_092652442.1">
    <property type="nucleotide sequence ID" value="NZ_FOHA01000010.1"/>
</dbReference>
<dbReference type="PANTHER" id="PTHR32502:SF23">
    <property type="entry name" value="TRANSPORT PROTEIN, PTS SYSTEM"/>
    <property type="match status" value="1"/>
</dbReference>
<dbReference type="EMBL" id="FOHA01000010">
    <property type="protein sequence ID" value="SER91092.1"/>
    <property type="molecule type" value="Genomic_DNA"/>
</dbReference>
<keyword evidence="1" id="KW-0472">Membrane</keyword>
<feature type="transmembrane region" description="Helical" evidence="1">
    <location>
        <begin position="224"/>
        <end position="242"/>
    </location>
</feature>
<protein>
    <submittedName>
        <fullName evidence="2">PTS system IID component, Man family</fullName>
    </submittedName>
</protein>
<evidence type="ECO:0000256" key="1">
    <source>
        <dbReference type="SAM" id="Phobius"/>
    </source>
</evidence>
<dbReference type="STRING" id="142588.SAMN04488559_11062"/>
<dbReference type="InterPro" id="IPR050303">
    <property type="entry name" value="GatZ_KbaZ_carbometab"/>
</dbReference>
<accession>A0A1H9T1E9</accession>
<dbReference type="AlphaFoldDB" id="A0A1H9T1E9"/>
<sequence length="270" mass="29343">MGKKLNKKDLWKVFWNQMTIRAANNYERQQNAGFTQSMIPVIEKVYETDEEKKEAYERHMEYFLTNDITSAIPIGISAAMEEENANSEDFDPSIIGAIKTALMGPLAGLGDSLLNGTARPILASLAISFVQSGLGWIGPLFFVISMSFVSIGTRYLGVFQGYKQGIKLVDTIQNSGLIDKVTELASIAAYMIVGGFIPALVVINTPIVVGSGESQLILQETLDGLMPGVLGLGYTMLMFYLIKKKKISATILILLTMLVGVAGVYLGILG</sequence>
<reference evidence="2 3" key="1">
    <citation type="submission" date="2016-10" db="EMBL/GenBank/DDBJ databases">
        <authorList>
            <person name="de Groot N.N."/>
        </authorList>
    </citation>
    <scope>NUCLEOTIDE SEQUENCE [LARGE SCALE GENOMIC DNA]</scope>
    <source>
        <strain evidence="2 3">DSM 13760</strain>
    </source>
</reference>
<keyword evidence="1" id="KW-0812">Transmembrane</keyword>
<dbReference type="Proteomes" id="UP000198948">
    <property type="component" value="Unassembled WGS sequence"/>
</dbReference>
<evidence type="ECO:0000313" key="2">
    <source>
        <dbReference type="EMBL" id="SER91092.1"/>
    </source>
</evidence>
<feature type="transmembrane region" description="Helical" evidence="1">
    <location>
        <begin position="184"/>
        <end position="204"/>
    </location>
</feature>
<dbReference type="PROSITE" id="PS51108">
    <property type="entry name" value="PTS_EIID"/>
    <property type="match status" value="1"/>
</dbReference>
<evidence type="ECO:0000313" key="3">
    <source>
        <dbReference type="Proteomes" id="UP000198948"/>
    </source>
</evidence>
<dbReference type="InterPro" id="IPR004704">
    <property type="entry name" value="PTS_IID_man"/>
</dbReference>
<name>A0A1H9T1E9_9LACT</name>
<keyword evidence="1" id="KW-1133">Transmembrane helix</keyword>
<gene>
    <name evidence="2" type="ORF">SAMN04488559_11062</name>
</gene>
<feature type="transmembrane region" description="Helical" evidence="1">
    <location>
        <begin position="249"/>
        <end position="268"/>
    </location>
</feature>
<feature type="transmembrane region" description="Helical" evidence="1">
    <location>
        <begin position="136"/>
        <end position="157"/>
    </location>
</feature>
<keyword evidence="3" id="KW-1185">Reference proteome</keyword>
<organism evidence="2 3">
    <name type="scientific">Isobaculum melis</name>
    <dbReference type="NCBI Taxonomy" id="142588"/>
    <lineage>
        <taxon>Bacteria</taxon>
        <taxon>Bacillati</taxon>
        <taxon>Bacillota</taxon>
        <taxon>Bacilli</taxon>
        <taxon>Lactobacillales</taxon>
        <taxon>Carnobacteriaceae</taxon>
        <taxon>Isobaculum</taxon>
    </lineage>
</organism>
<dbReference type="OrthoDB" id="9795582at2"/>
<dbReference type="PANTHER" id="PTHR32502">
    <property type="entry name" value="N-ACETYLGALACTOSAMINE PERMEASE II COMPONENT-RELATED"/>
    <property type="match status" value="1"/>
</dbReference>
<dbReference type="GO" id="GO:0009401">
    <property type="term" value="P:phosphoenolpyruvate-dependent sugar phosphotransferase system"/>
    <property type="evidence" value="ECO:0007669"/>
    <property type="project" value="InterPro"/>
</dbReference>
<dbReference type="GO" id="GO:0005886">
    <property type="term" value="C:plasma membrane"/>
    <property type="evidence" value="ECO:0007669"/>
    <property type="project" value="TreeGrafter"/>
</dbReference>
<dbReference type="Pfam" id="PF03613">
    <property type="entry name" value="EIID-AGA"/>
    <property type="match status" value="1"/>
</dbReference>
<proteinExistence type="predicted"/>